<reference evidence="7 8" key="1">
    <citation type="journal article" date="2018" name="BMC Genomics">
        <title>Genomic evidence for intraspecific hybridization in a clonal and extremely halotolerant yeast.</title>
        <authorList>
            <person name="Gostincar C."/>
            <person name="Stajich J.E."/>
            <person name="Zupancic J."/>
            <person name="Zalar P."/>
            <person name="Gunde-Cimerman N."/>
        </authorList>
    </citation>
    <scope>NUCLEOTIDE SEQUENCE [LARGE SCALE GENOMIC DNA]</scope>
    <source>
        <strain evidence="6 7">EXF-6651</strain>
        <strain evidence="5 9">EXF-6654</strain>
        <strain evidence="4 8">EXF-6656</strain>
    </source>
</reference>
<organism evidence="4 8">
    <name type="scientific">Hortaea werneckii</name>
    <name type="common">Black yeast</name>
    <name type="synonym">Cladosporium werneckii</name>
    <dbReference type="NCBI Taxonomy" id="91943"/>
    <lineage>
        <taxon>Eukaryota</taxon>
        <taxon>Fungi</taxon>
        <taxon>Dikarya</taxon>
        <taxon>Ascomycota</taxon>
        <taxon>Pezizomycotina</taxon>
        <taxon>Dothideomycetes</taxon>
        <taxon>Dothideomycetidae</taxon>
        <taxon>Mycosphaerellales</taxon>
        <taxon>Teratosphaeriaceae</taxon>
        <taxon>Hortaea</taxon>
    </lineage>
</organism>
<evidence type="ECO:0000256" key="1">
    <source>
        <dbReference type="ARBA" id="ARBA00022737"/>
    </source>
</evidence>
<dbReference type="InterPro" id="IPR019734">
    <property type="entry name" value="TPR_rpt"/>
</dbReference>
<keyword evidence="1" id="KW-0677">Repeat</keyword>
<evidence type="ECO:0000313" key="7">
    <source>
        <dbReference type="Proteomes" id="UP000276864"/>
    </source>
</evidence>
<evidence type="ECO:0000313" key="5">
    <source>
        <dbReference type="EMBL" id="RMY00751.1"/>
    </source>
</evidence>
<keyword evidence="2 3" id="KW-0802">TPR repeat</keyword>
<protein>
    <recommendedName>
        <fullName evidence="10">TPR-like protein</fullName>
    </recommendedName>
</protein>
<comment type="caution">
    <text evidence="4">The sequence shown here is derived from an EMBL/GenBank/DDBJ whole genome shotgun (WGS) entry which is preliminary data.</text>
</comment>
<evidence type="ECO:0000313" key="9">
    <source>
        <dbReference type="Proteomes" id="UP000282582"/>
    </source>
</evidence>
<feature type="repeat" description="TPR" evidence="3">
    <location>
        <begin position="44"/>
        <end position="77"/>
    </location>
</feature>
<dbReference type="SUPFAM" id="SSF48452">
    <property type="entry name" value="TPR-like"/>
    <property type="match status" value="5"/>
</dbReference>
<dbReference type="InterPro" id="IPR039226">
    <property type="entry name" value="Ski3/TTC37"/>
</dbReference>
<sequence length="1414" mass="157269">MANPVVRMSTKANLKAAKAALDAQDWDKVVIEAQIVLASDNQNFFARLFLGRALEKQEKYDEAEKTYQAAAKSKPEDSQPWLGLCSVYEAQGSKKLDEYREASVKAAEVFANVDDKHRCQTTIDKLTTFAKQNGSTAQYKRVLEILLPGSPVYDCLEGRIPHASHTYMRLAEITEEEEAQRIKQQISERRTRIGARLGQVTTDVKREVIGNSNLEALYREVINWSGDDEMRRQHEEKLLQRTYEYLTILPPERKREKLDQVLDQAEGMVIIHHGFELAWNLVLETRDLGDLRDLDVNILREFVVFFQDSGLAKIVQGWLTSELSPFPLPEKKDDDSYEEIWNKNITPEDRLVLMTEGLAKAEESPFAHRLVADHYLHLEEHESAAETARAGVKAVSLASQRLGMSMQNTKDALNSTLATALVHVQAPRNHAEARRLFEDILQRKPRWTPALIGLGLILEEAEEYQNAVDYFSKALQEDEGNVHIGTELAWCRALCGNYEQARQELESYLPSLKMDNPRSRDLRAQVLYRIGQCIWELDTSKSARRSREGAYARFLSAIKTNVNFPPAYTSLGIYYTDYAKDKKRARQCFQKAFELSPAETYAAERLAKSFADQGDWDIVEVIAQRVVDSGRARPPPGSKRKGLSWPYSALGVVQMNRQDYQTAITSFLAALRIAPDDYQSYVGLGESYHNSGRYNSALRTFNHALQPPEGFAMRVSGETWFAKYMLANVHRELGDYDDAIQGLQEVLEERNNEFGVLMSLLQTFVEKAWRCLETGLYGQAADSAKQAINIAAQIVKQRPQAFNLWKAVGDASMLFSWVQSANDDFPLQTINSLLATSDSDGVYDLLADVDRLHQSTVEANGDATKETLSATIKTGILAYKRAIFTSTHEIHAQAVAWFNLGWAEHRAFVCSDQKAGRRYLRAAVRCFKRAIELEAGNAEFWNSLGVVTTVLNPKVAQHSFVRSLHLNELNAKVWANLGVLYLLQDDLKLAHQAFGKAQSTDPEYAHAWVGEGLIALLLGEAEESLNHFTHAFEISDSASTISKRQYTLSSFDHLLSVQQTSSDLTQLIQPVFALEQLRIQTPTDVPYRHLAALLQERIGSLSTAIETLTGLCTLAETEYEQSESLTALGRFAQAKSDLARCQLATSSFQAAAENATTALDLTSDATSPNDIGFTSPDSLTRLRLSSHLVAGLAQHNLQKGSPEAITMFRSALEESQSNPDVVCLLVQVLWAHGGKEEKSVAREQLLEAVEKHPEHIGCVTLLGAIAALDDDTETVEAIREDLLTLRTKLDDGMNDTGISNLLSAFAGLSSSSPGENNAEEISVDPQILQAQTSSLLNPNSTYSWTLLTKLTGEGYAAEMALQTAEKSVPPSGKMEADELARALAGVGTVGDAQRAIMFAPWECAGGEAFVEALS</sequence>
<feature type="repeat" description="TPR" evidence="3">
    <location>
        <begin position="644"/>
        <end position="677"/>
    </location>
</feature>
<dbReference type="EMBL" id="QWIK01000809">
    <property type="protein sequence ID" value="RMY00751.1"/>
    <property type="molecule type" value="Genomic_DNA"/>
</dbReference>
<evidence type="ECO:0008006" key="10">
    <source>
        <dbReference type="Google" id="ProtNLM"/>
    </source>
</evidence>
<dbReference type="Proteomes" id="UP000276864">
    <property type="component" value="Unassembled WGS sequence"/>
</dbReference>
<dbReference type="InterPro" id="IPR011990">
    <property type="entry name" value="TPR-like_helical_dom_sf"/>
</dbReference>
<dbReference type="PROSITE" id="PS50005">
    <property type="entry name" value="TPR"/>
    <property type="match status" value="5"/>
</dbReference>
<gene>
    <name evidence="6" type="ORF">D0866_07498</name>
    <name evidence="5" type="ORF">D0868_08838</name>
    <name evidence="4" type="ORF">D0869_09033</name>
</gene>
<evidence type="ECO:0000313" key="6">
    <source>
        <dbReference type="EMBL" id="RMY31143.1"/>
    </source>
</evidence>
<dbReference type="Proteomes" id="UP000281245">
    <property type="component" value="Unassembled WGS sequence"/>
</dbReference>
<evidence type="ECO:0000256" key="2">
    <source>
        <dbReference type="ARBA" id="ARBA00022803"/>
    </source>
</evidence>
<accession>A0A3M6WJA4</accession>
<dbReference type="EMBL" id="QWIM01000768">
    <property type="protein sequence ID" value="RMY31143.1"/>
    <property type="molecule type" value="Genomic_DNA"/>
</dbReference>
<dbReference type="Pfam" id="PF13174">
    <property type="entry name" value="TPR_6"/>
    <property type="match status" value="1"/>
</dbReference>
<dbReference type="GO" id="GO:0055087">
    <property type="term" value="C:Ski complex"/>
    <property type="evidence" value="ECO:0007669"/>
    <property type="project" value="InterPro"/>
</dbReference>
<dbReference type="EMBL" id="QWIJ01000819">
    <property type="protein sequence ID" value="RMX78499.1"/>
    <property type="molecule type" value="Genomic_DNA"/>
</dbReference>
<evidence type="ECO:0000256" key="3">
    <source>
        <dbReference type="PROSITE-ProRule" id="PRU00339"/>
    </source>
</evidence>
<dbReference type="Gene3D" id="1.25.40.10">
    <property type="entry name" value="Tetratricopeptide repeat domain"/>
    <property type="match status" value="5"/>
</dbReference>
<dbReference type="InterPro" id="IPR040962">
    <property type="entry name" value="TPR_22"/>
</dbReference>
<feature type="repeat" description="TPR" evidence="3">
    <location>
        <begin position="678"/>
        <end position="711"/>
    </location>
</feature>
<feature type="repeat" description="TPR" evidence="3">
    <location>
        <begin position="448"/>
        <end position="481"/>
    </location>
</feature>
<dbReference type="GO" id="GO:0006401">
    <property type="term" value="P:RNA catabolic process"/>
    <property type="evidence" value="ECO:0007669"/>
    <property type="project" value="InterPro"/>
</dbReference>
<dbReference type="Pfam" id="PF14559">
    <property type="entry name" value="TPR_19"/>
    <property type="match status" value="1"/>
</dbReference>
<dbReference type="SMART" id="SM00028">
    <property type="entry name" value="TPR"/>
    <property type="match status" value="9"/>
</dbReference>
<dbReference type="PANTHER" id="PTHR15704:SF7">
    <property type="entry name" value="SUPERKILLER COMPLEX PROTEIN 3"/>
    <property type="match status" value="1"/>
</dbReference>
<feature type="repeat" description="TPR" evidence="3">
    <location>
        <begin position="971"/>
        <end position="1004"/>
    </location>
</feature>
<dbReference type="Pfam" id="PF18833">
    <property type="entry name" value="TPR_22"/>
    <property type="match status" value="1"/>
</dbReference>
<dbReference type="Pfam" id="PF13432">
    <property type="entry name" value="TPR_16"/>
    <property type="match status" value="2"/>
</dbReference>
<dbReference type="OrthoDB" id="421075at2759"/>
<dbReference type="Proteomes" id="UP000282582">
    <property type="component" value="Unassembled WGS sequence"/>
</dbReference>
<name>A0A3M6WJA4_HORWE</name>
<evidence type="ECO:0000313" key="8">
    <source>
        <dbReference type="Proteomes" id="UP000281245"/>
    </source>
</evidence>
<evidence type="ECO:0000313" key="4">
    <source>
        <dbReference type="EMBL" id="RMX78499.1"/>
    </source>
</evidence>
<proteinExistence type="predicted"/>
<dbReference type="PANTHER" id="PTHR15704">
    <property type="entry name" value="SUPERKILLER 3 PROTEIN-RELATED"/>
    <property type="match status" value="1"/>
</dbReference>